<evidence type="ECO:0000313" key="1">
    <source>
        <dbReference type="EMBL" id="CAI8019332.1"/>
    </source>
</evidence>
<gene>
    <name evidence="1" type="ORF">GBAR_LOCUS11629</name>
</gene>
<dbReference type="GO" id="GO:0050290">
    <property type="term" value="F:sphingomyelin phosphodiesterase D activity"/>
    <property type="evidence" value="ECO:0007669"/>
    <property type="project" value="InterPro"/>
</dbReference>
<dbReference type="AlphaFoldDB" id="A0AA35WMF8"/>
<organism evidence="1 2">
    <name type="scientific">Geodia barretti</name>
    <name type="common">Barrett's horny sponge</name>
    <dbReference type="NCBI Taxonomy" id="519541"/>
    <lineage>
        <taxon>Eukaryota</taxon>
        <taxon>Metazoa</taxon>
        <taxon>Porifera</taxon>
        <taxon>Demospongiae</taxon>
        <taxon>Heteroscleromorpha</taxon>
        <taxon>Tetractinellida</taxon>
        <taxon>Astrophorina</taxon>
        <taxon>Geodiidae</taxon>
        <taxon>Geodia</taxon>
    </lineage>
</organism>
<proteinExistence type="predicted"/>
<dbReference type="Proteomes" id="UP001174909">
    <property type="component" value="Unassembled WGS sequence"/>
</dbReference>
<dbReference type="Pfam" id="PF14724">
    <property type="entry name" value="mit_SMPDase"/>
    <property type="match status" value="1"/>
</dbReference>
<protein>
    <submittedName>
        <fullName evidence="1">Uncharacterized protein</fullName>
    </submittedName>
</protein>
<accession>A0AA35WMF8</accession>
<sequence length="103" mass="11988">MRCARILSRKPGPRTRLSQDWMPAEKTTLILQCLLKAFVLDNFPFYSTLLTEIIGRSFQMDLTSDPGIVFLYWVTKVFAQPGLMDYIDYGFFFLQCILRFSAC</sequence>
<dbReference type="EMBL" id="CASHTH010001745">
    <property type="protein sequence ID" value="CAI8019332.1"/>
    <property type="molecule type" value="Genomic_DNA"/>
</dbReference>
<name>A0AA35WMF8_GEOBA</name>
<keyword evidence="2" id="KW-1185">Reference proteome</keyword>
<dbReference type="InterPro" id="IPR024129">
    <property type="entry name" value="Sphingomy_SMPD4"/>
</dbReference>
<evidence type="ECO:0000313" key="2">
    <source>
        <dbReference type="Proteomes" id="UP001174909"/>
    </source>
</evidence>
<reference evidence="1" key="1">
    <citation type="submission" date="2023-03" db="EMBL/GenBank/DDBJ databases">
        <authorList>
            <person name="Steffen K."/>
            <person name="Cardenas P."/>
        </authorList>
    </citation>
    <scope>NUCLEOTIDE SEQUENCE</scope>
</reference>
<comment type="caution">
    <text evidence="1">The sequence shown here is derived from an EMBL/GenBank/DDBJ whole genome shotgun (WGS) entry which is preliminary data.</text>
</comment>